<proteinExistence type="predicted"/>
<dbReference type="PANTHER" id="PTHR39596">
    <property type="match status" value="1"/>
</dbReference>
<evidence type="ECO:0000313" key="1">
    <source>
        <dbReference type="EMBL" id="KAL3417495.1"/>
    </source>
</evidence>
<organism evidence="1 2">
    <name type="scientific">Phlyctema vagabunda</name>
    <dbReference type="NCBI Taxonomy" id="108571"/>
    <lineage>
        <taxon>Eukaryota</taxon>
        <taxon>Fungi</taxon>
        <taxon>Dikarya</taxon>
        <taxon>Ascomycota</taxon>
        <taxon>Pezizomycotina</taxon>
        <taxon>Leotiomycetes</taxon>
        <taxon>Helotiales</taxon>
        <taxon>Dermateaceae</taxon>
        <taxon>Phlyctema</taxon>
    </lineage>
</organism>
<dbReference type="EMBL" id="JBFCZG010000010">
    <property type="protein sequence ID" value="KAL3417495.1"/>
    <property type="molecule type" value="Genomic_DNA"/>
</dbReference>
<sequence length="827" mass="93452">MDHLLPSAFIRARNNYYEPFAERLEREMDKVGKFSRLFRKTLPTIKETSNAPVEVPYLFDTTYCPYKYLGQGNLDDDSDFISYPQSVRWDKDKLLDGEFEQKKWKATPWKTCASFVQAWLFFGVLSEFLGIPGSVVLEDYVVELDTGTLDARPVVCTRHLGRDLKALGARIKNAPTSEKRKVEQKMSKCISTVTAYIHRVISQSSPFSPAPSQIELGSPNYENPFSFYPEIGLSIMVLTETLSRTMASLFSSEPIYTGTGLNSFLTSRLNAQGLCPSAVSMFNYKLGISTLYCLSLLDPDKDFADVRLDHKHCDAGQCLAYQTDESTYRVRHVEEGCNCSDLVIPVESICRILERNEIPIIKIFFVNGKYAIEIDTSYSADGKSVAYTAISHIWAGGMGNPYRNALPKCQISYIFERIQSIQRPGDLKTSCNVWMDTLCVPQDNGDSGIGIFRSKAIKLMAKTYASAERVLVLDINLMKLSAKLYSREEILLHLVCSPWWRRLWTLQEGMLGLELFFQFKDSSLNPSQIVLGSKEVSTSSFEEMASLLGPGAVVAEDILRFITPLYRSKQLQGRERVSHVLRAVQWRTTSRMSDEIVCLASLFGLELSKVLRDTPAESWEQFLRMVGEFPRAIAFDRSERMQKPGFGWAPTSFIDPLVVKTIVSRSTNVDDDSEFGTICENGLAFRSYGFLLEIPKKGIIDQIFWLLDMEAKQQWVVADARGYGNTQMQDTLSAAIRDFSQIAIVGGKCAVPTELPGTLSTLVGIVKDEDDVYTARHCCTLSLMKQPDDYWEEAESALLKEESKKKIKSRRYIRGIHTPFEQKWCVG</sequence>
<gene>
    <name evidence="1" type="ORF">PVAG01_10505</name>
</gene>
<evidence type="ECO:0000313" key="2">
    <source>
        <dbReference type="Proteomes" id="UP001629113"/>
    </source>
</evidence>
<accession>A0ABR4P2H0</accession>
<comment type="caution">
    <text evidence="1">The sequence shown here is derived from an EMBL/GenBank/DDBJ whole genome shotgun (WGS) entry which is preliminary data.</text>
</comment>
<name>A0ABR4P2H0_9HELO</name>
<reference evidence="1 2" key="1">
    <citation type="submission" date="2024-06" db="EMBL/GenBank/DDBJ databases">
        <title>Complete genome of Phlyctema vagabunda strain 19-DSS-EL-015.</title>
        <authorList>
            <person name="Fiorenzani C."/>
        </authorList>
    </citation>
    <scope>NUCLEOTIDE SEQUENCE [LARGE SCALE GENOMIC DNA]</scope>
    <source>
        <strain evidence="1 2">19-DSS-EL-015</strain>
    </source>
</reference>
<keyword evidence="2" id="KW-1185">Reference proteome</keyword>
<protein>
    <submittedName>
        <fullName evidence="1">Het domain protein</fullName>
    </submittedName>
</protein>
<dbReference type="Proteomes" id="UP001629113">
    <property type="component" value="Unassembled WGS sequence"/>
</dbReference>
<dbReference type="PANTHER" id="PTHR39596:SF2">
    <property type="entry name" value="HET DOMAIN PROTEIN (AFU_ORTHOLOGUE AFUA_1G17550)-RELATED"/>
    <property type="match status" value="1"/>
</dbReference>